<dbReference type="Pfam" id="PF01041">
    <property type="entry name" value="DegT_DnrJ_EryC1"/>
    <property type="match status" value="1"/>
</dbReference>
<evidence type="ECO:0000313" key="7">
    <source>
        <dbReference type="Proteomes" id="UP000076023"/>
    </source>
</evidence>
<dbReference type="InParanoid" id="A0A146GBT5"/>
<dbReference type="PANTHER" id="PTHR30244">
    <property type="entry name" value="TRANSAMINASE"/>
    <property type="match status" value="1"/>
</dbReference>
<gene>
    <name evidence="6" type="ORF">TSACC_23275</name>
</gene>
<reference evidence="7" key="1">
    <citation type="journal article" date="2017" name="Genome Announc.">
        <title>Draft Genome Sequence of Terrimicrobium sacchariphilum NM-5T, a Facultative Anaerobic Soil Bacterium of the Class Spartobacteria.</title>
        <authorList>
            <person name="Qiu Y.L."/>
            <person name="Tourlousse D.M."/>
            <person name="Matsuura N."/>
            <person name="Ohashi A."/>
            <person name="Sekiguchi Y."/>
        </authorList>
    </citation>
    <scope>NUCLEOTIDE SEQUENCE [LARGE SCALE GENOMIC DNA]</scope>
    <source>
        <strain evidence="7">NM-5</strain>
    </source>
</reference>
<dbReference type="SUPFAM" id="SSF53383">
    <property type="entry name" value="PLP-dependent transferases"/>
    <property type="match status" value="1"/>
</dbReference>
<evidence type="ECO:0000256" key="5">
    <source>
        <dbReference type="RuleBase" id="RU004508"/>
    </source>
</evidence>
<dbReference type="Gene3D" id="3.90.1150.10">
    <property type="entry name" value="Aspartate Aminotransferase, domain 1"/>
    <property type="match status" value="1"/>
</dbReference>
<dbReference type="OrthoDB" id="9810913at2"/>
<name>A0A146GBT5_TERSA</name>
<keyword evidence="1 4" id="KW-0663">Pyridoxal phosphate</keyword>
<dbReference type="GO" id="GO:0000271">
    <property type="term" value="P:polysaccharide biosynthetic process"/>
    <property type="evidence" value="ECO:0007669"/>
    <property type="project" value="TreeGrafter"/>
</dbReference>
<organism evidence="6 7">
    <name type="scientific">Terrimicrobium sacchariphilum</name>
    <dbReference type="NCBI Taxonomy" id="690879"/>
    <lineage>
        <taxon>Bacteria</taxon>
        <taxon>Pseudomonadati</taxon>
        <taxon>Verrucomicrobiota</taxon>
        <taxon>Terrimicrobiia</taxon>
        <taxon>Terrimicrobiales</taxon>
        <taxon>Terrimicrobiaceae</taxon>
        <taxon>Terrimicrobium</taxon>
    </lineage>
</organism>
<feature type="active site" description="Proton acceptor" evidence="3">
    <location>
        <position position="207"/>
    </location>
</feature>
<evidence type="ECO:0000256" key="1">
    <source>
        <dbReference type="ARBA" id="ARBA00022898"/>
    </source>
</evidence>
<dbReference type="Gene3D" id="3.40.640.10">
    <property type="entry name" value="Type I PLP-dependent aspartate aminotransferase-like (Major domain)"/>
    <property type="match status" value="1"/>
</dbReference>
<evidence type="ECO:0000256" key="3">
    <source>
        <dbReference type="PIRSR" id="PIRSR000390-1"/>
    </source>
</evidence>
<comment type="caution">
    <text evidence="6">The sequence shown here is derived from an EMBL/GenBank/DDBJ whole genome shotgun (WGS) entry which is preliminary data.</text>
</comment>
<dbReference type="PIRSF" id="PIRSF000390">
    <property type="entry name" value="PLP_StrS"/>
    <property type="match status" value="1"/>
</dbReference>
<dbReference type="STRING" id="690879.TSACC_23275"/>
<dbReference type="InterPro" id="IPR015422">
    <property type="entry name" value="PyrdxlP-dep_Trfase_small"/>
</dbReference>
<dbReference type="InterPro" id="IPR015424">
    <property type="entry name" value="PyrdxlP-dep_Trfase"/>
</dbReference>
<evidence type="ECO:0000256" key="2">
    <source>
        <dbReference type="ARBA" id="ARBA00037999"/>
    </source>
</evidence>
<dbReference type="InterPro" id="IPR015421">
    <property type="entry name" value="PyrdxlP-dep_Trfase_major"/>
</dbReference>
<comment type="similarity">
    <text evidence="2 5">Belongs to the DegT/DnrJ/EryC1 family.</text>
</comment>
<feature type="modified residue" description="N6-(pyridoxal phosphate)lysine" evidence="4">
    <location>
        <position position="207"/>
    </location>
</feature>
<dbReference type="RefSeq" id="WP_075080437.1">
    <property type="nucleotide sequence ID" value="NZ_BDCO01000002.1"/>
</dbReference>
<accession>A0A146GBT5</accession>
<sequence length="397" mass="43596">MGVPLLDLPRQHERVRTAVADGVAAVFASQQFILGKTVEDFENSFAELIGVPHAVGMSSGTDAQLAILMAMGIGEGDAVITTPYTFFATAGCIHRVGAETVFIDIDPATYLIDLTLLEQYLESRQRDDEGYLLTDKGARIRAIIPVHLFGVCVAADALQNLSEKYSVPIVEDAAQAVGAEFRSWATGEMSRAGAIGDSAYFSFFPTKNLGAAGDAGISVCKDADFANKLRLVRNHGMEQRYYHRVVGGNFRLDALQAAVLLAKMPLVHEWNSERRGNATDYRDGFTAAGLLDFVTLPAEPWYGRAVENHHIYHQYVLRAHRRDELMAHLQANKIGCAVYYPVPLHLQECFAYLGYQEGSLPHAEAAARETIALPIFAELRPEEIKEVVDAIATFYKG</sequence>
<dbReference type="EMBL" id="BDCO01000002">
    <property type="protein sequence ID" value="GAT34841.1"/>
    <property type="molecule type" value="Genomic_DNA"/>
</dbReference>
<dbReference type="Proteomes" id="UP000076023">
    <property type="component" value="Unassembled WGS sequence"/>
</dbReference>
<dbReference type="GO" id="GO:0030170">
    <property type="term" value="F:pyridoxal phosphate binding"/>
    <property type="evidence" value="ECO:0007669"/>
    <property type="project" value="TreeGrafter"/>
</dbReference>
<proteinExistence type="inferred from homology"/>
<dbReference type="AlphaFoldDB" id="A0A146GBT5"/>
<evidence type="ECO:0000256" key="4">
    <source>
        <dbReference type="PIRSR" id="PIRSR000390-2"/>
    </source>
</evidence>
<dbReference type="CDD" id="cd00616">
    <property type="entry name" value="AHBA_syn"/>
    <property type="match status" value="1"/>
</dbReference>
<keyword evidence="7" id="KW-1185">Reference proteome</keyword>
<protein>
    <submittedName>
        <fullName evidence="6">dTDP-4-amino-4,6-dideoxygalactose transaminase</fullName>
    </submittedName>
</protein>
<dbReference type="GO" id="GO:0008483">
    <property type="term" value="F:transaminase activity"/>
    <property type="evidence" value="ECO:0007669"/>
    <property type="project" value="TreeGrafter"/>
</dbReference>
<dbReference type="FunCoup" id="A0A146GBT5">
    <property type="interactions" value="536"/>
</dbReference>
<evidence type="ECO:0000313" key="6">
    <source>
        <dbReference type="EMBL" id="GAT34841.1"/>
    </source>
</evidence>
<dbReference type="PANTHER" id="PTHR30244:SF36">
    <property type="entry name" value="3-OXO-GLUCOSE-6-PHOSPHATE:GLUTAMATE AMINOTRANSFERASE"/>
    <property type="match status" value="1"/>
</dbReference>
<dbReference type="InterPro" id="IPR000653">
    <property type="entry name" value="DegT/StrS_aminotransferase"/>
</dbReference>